<evidence type="ECO:0000313" key="2">
    <source>
        <dbReference type="Proteomes" id="UP000814033"/>
    </source>
</evidence>
<name>A0ACB8S7W1_9AGAM</name>
<keyword evidence="2" id="KW-1185">Reference proteome</keyword>
<gene>
    <name evidence="1" type="ORF">FA95DRAFT_1533516</name>
</gene>
<organism evidence="1 2">
    <name type="scientific">Auriscalpium vulgare</name>
    <dbReference type="NCBI Taxonomy" id="40419"/>
    <lineage>
        <taxon>Eukaryota</taxon>
        <taxon>Fungi</taxon>
        <taxon>Dikarya</taxon>
        <taxon>Basidiomycota</taxon>
        <taxon>Agaricomycotina</taxon>
        <taxon>Agaricomycetes</taxon>
        <taxon>Russulales</taxon>
        <taxon>Auriscalpiaceae</taxon>
        <taxon>Auriscalpium</taxon>
    </lineage>
</organism>
<evidence type="ECO:0000313" key="1">
    <source>
        <dbReference type="EMBL" id="KAI0052227.1"/>
    </source>
</evidence>
<protein>
    <submittedName>
        <fullName evidence="1">Uncharacterized protein</fullName>
    </submittedName>
</protein>
<reference evidence="1" key="2">
    <citation type="journal article" date="2022" name="New Phytol.">
        <title>Evolutionary transition to the ectomycorrhizal habit in the genomes of a hyperdiverse lineage of mushroom-forming fungi.</title>
        <authorList>
            <person name="Looney B."/>
            <person name="Miyauchi S."/>
            <person name="Morin E."/>
            <person name="Drula E."/>
            <person name="Courty P.E."/>
            <person name="Kohler A."/>
            <person name="Kuo A."/>
            <person name="LaButti K."/>
            <person name="Pangilinan J."/>
            <person name="Lipzen A."/>
            <person name="Riley R."/>
            <person name="Andreopoulos W."/>
            <person name="He G."/>
            <person name="Johnson J."/>
            <person name="Nolan M."/>
            <person name="Tritt A."/>
            <person name="Barry K.W."/>
            <person name="Grigoriev I.V."/>
            <person name="Nagy L.G."/>
            <person name="Hibbett D."/>
            <person name="Henrissat B."/>
            <person name="Matheny P.B."/>
            <person name="Labbe J."/>
            <person name="Martin F.M."/>
        </authorList>
    </citation>
    <scope>NUCLEOTIDE SEQUENCE</scope>
    <source>
        <strain evidence="1">FP105234-sp</strain>
    </source>
</reference>
<dbReference type="Proteomes" id="UP000814033">
    <property type="component" value="Unassembled WGS sequence"/>
</dbReference>
<dbReference type="EMBL" id="MU275847">
    <property type="protein sequence ID" value="KAI0052227.1"/>
    <property type="molecule type" value="Genomic_DNA"/>
</dbReference>
<comment type="caution">
    <text evidence="1">The sequence shown here is derived from an EMBL/GenBank/DDBJ whole genome shotgun (WGS) entry which is preliminary data.</text>
</comment>
<proteinExistence type="predicted"/>
<sequence>MSDLSSPTPPSLSPSSLTPQSTGTQDSSPGAAKKSRPQAAFYPNVNASNKPQKPFSRSAAKRESVMALGSIEHLQHYFTKTGIAAKKECVWATSQRKGLVPAIGGLQGHLRNNSSLSSLPEFELPPSPALPAQHRPAFPPYVKTFETDPENLRPGVIQDLSAVEQVWTLDRSDHQQDPGLLGADNHASDRFDILHVLKTTTHAIRSVRNYLLSLPDDTVDTKRQPYRPMTMSPGEMPKRRVSQPDDRSNPITLIRRSALEVLTILRALEESSRVPLSDEAYDAQSDHASNQGSHSRVASPSGLLYDDPDTTLDLDADTSFAISLVQVQGRRDSVLVWDEEEDEFQQPPDEERDPRERWDERLVLGSGWLYKQDVKLEHLVKERETLGRYLDAVDEVLFGGRKGGVRGWQREHERLERKERLDREARAKGRRTGTPLPDPDRDGTAGSVRRIASTGILDAMQDLSVLDERDPLGFVGEEDEEGTLSIDDDELPQWAKRSAFADDALARAHALLVALLPANLLSHIGSTPERGNLLQVLSSGQLLCVAYNAGVRRSRKPWGYISRDAIHDIVALEAAQLSASAAPPEDKEKESARSKGWTFRRTDNLRLWAAALRLRYLLPVVSPAPPETLLRSPSGDTGTPLTSPSPSKTRFPTSEPPVYFDARVVARRDDGWEDMLEQTLERWVQVVVDERRGDSRMTSA</sequence>
<reference evidence="1" key="1">
    <citation type="submission" date="2021-02" db="EMBL/GenBank/DDBJ databases">
        <authorList>
            <consortium name="DOE Joint Genome Institute"/>
            <person name="Ahrendt S."/>
            <person name="Looney B.P."/>
            <person name="Miyauchi S."/>
            <person name="Morin E."/>
            <person name="Drula E."/>
            <person name="Courty P.E."/>
            <person name="Chicoki N."/>
            <person name="Fauchery L."/>
            <person name="Kohler A."/>
            <person name="Kuo A."/>
            <person name="Labutti K."/>
            <person name="Pangilinan J."/>
            <person name="Lipzen A."/>
            <person name="Riley R."/>
            <person name="Andreopoulos W."/>
            <person name="He G."/>
            <person name="Johnson J."/>
            <person name="Barry K.W."/>
            <person name="Grigoriev I.V."/>
            <person name="Nagy L."/>
            <person name="Hibbett D."/>
            <person name="Henrissat B."/>
            <person name="Matheny P.B."/>
            <person name="Labbe J."/>
            <person name="Martin F."/>
        </authorList>
    </citation>
    <scope>NUCLEOTIDE SEQUENCE</scope>
    <source>
        <strain evidence="1">FP105234-sp</strain>
    </source>
</reference>
<accession>A0ACB8S7W1</accession>